<keyword evidence="2" id="KW-0378">Hydrolase</keyword>
<dbReference type="PANTHER" id="PTHR47572:SF4">
    <property type="entry name" value="LACTONASE DRP35"/>
    <property type="match status" value="1"/>
</dbReference>
<dbReference type="InterPro" id="IPR005511">
    <property type="entry name" value="SMP-30"/>
</dbReference>
<evidence type="ECO:0000256" key="1">
    <source>
        <dbReference type="ARBA" id="ARBA00008853"/>
    </source>
</evidence>
<keyword evidence="5" id="KW-1185">Reference proteome</keyword>
<dbReference type="PANTHER" id="PTHR47572">
    <property type="entry name" value="LIPOPROTEIN-RELATED"/>
    <property type="match status" value="1"/>
</dbReference>
<dbReference type="PRINTS" id="PR01790">
    <property type="entry name" value="SMP30FAMILY"/>
</dbReference>
<dbReference type="InterPro" id="IPR051262">
    <property type="entry name" value="SMP-30/CGR1_Lactonase"/>
</dbReference>
<dbReference type="Proteomes" id="UP001501490">
    <property type="component" value="Unassembled WGS sequence"/>
</dbReference>
<reference evidence="5" key="1">
    <citation type="journal article" date="2019" name="Int. J. Syst. Evol. Microbiol.">
        <title>The Global Catalogue of Microorganisms (GCM) 10K type strain sequencing project: providing services to taxonomists for standard genome sequencing and annotation.</title>
        <authorList>
            <consortium name="The Broad Institute Genomics Platform"/>
            <consortium name="The Broad Institute Genome Sequencing Center for Infectious Disease"/>
            <person name="Wu L."/>
            <person name="Ma J."/>
        </authorList>
    </citation>
    <scope>NUCLEOTIDE SEQUENCE [LARGE SCALE GENOMIC DNA]</scope>
    <source>
        <strain evidence="5">JCM 16929</strain>
    </source>
</reference>
<name>A0ABP7A5Y7_9ACTN</name>
<protein>
    <submittedName>
        <fullName evidence="4">SMP-30/gluconolactonase/LRE family protein</fullName>
    </submittedName>
</protein>
<comment type="caution">
    <text evidence="4">The sequence shown here is derived from an EMBL/GenBank/DDBJ whole genome shotgun (WGS) entry which is preliminary data.</text>
</comment>
<evidence type="ECO:0000313" key="4">
    <source>
        <dbReference type="EMBL" id="GAA3625569.1"/>
    </source>
</evidence>
<gene>
    <name evidence="4" type="ORF">GCM10022236_29880</name>
</gene>
<dbReference type="RefSeq" id="WP_344805895.1">
    <property type="nucleotide sequence ID" value="NZ_BAABAB010000021.1"/>
</dbReference>
<dbReference type="EMBL" id="BAABAB010000021">
    <property type="protein sequence ID" value="GAA3625569.1"/>
    <property type="molecule type" value="Genomic_DNA"/>
</dbReference>
<dbReference type="InterPro" id="IPR013658">
    <property type="entry name" value="SGL"/>
</dbReference>
<dbReference type="SUPFAM" id="SSF63829">
    <property type="entry name" value="Calcium-dependent phosphotriesterase"/>
    <property type="match status" value="1"/>
</dbReference>
<proteinExistence type="inferred from homology"/>
<dbReference type="Gene3D" id="2.120.10.30">
    <property type="entry name" value="TolB, C-terminal domain"/>
    <property type="match status" value="1"/>
</dbReference>
<comment type="similarity">
    <text evidence="1">Belongs to the SMP-30/CGR1 family.</text>
</comment>
<dbReference type="InterPro" id="IPR011042">
    <property type="entry name" value="6-blade_b-propeller_TolB-like"/>
</dbReference>
<evidence type="ECO:0000256" key="2">
    <source>
        <dbReference type="ARBA" id="ARBA00022801"/>
    </source>
</evidence>
<organism evidence="4 5">
    <name type="scientific">Microlunatus ginsengisoli</name>
    <dbReference type="NCBI Taxonomy" id="363863"/>
    <lineage>
        <taxon>Bacteria</taxon>
        <taxon>Bacillati</taxon>
        <taxon>Actinomycetota</taxon>
        <taxon>Actinomycetes</taxon>
        <taxon>Propionibacteriales</taxon>
        <taxon>Propionibacteriaceae</taxon>
        <taxon>Microlunatus</taxon>
    </lineage>
</organism>
<evidence type="ECO:0000259" key="3">
    <source>
        <dbReference type="Pfam" id="PF08450"/>
    </source>
</evidence>
<sequence>MADTPTYAWDGDRTAIRFPDPAIRVVDERFRALTVHAEVVERLWTGGRWLEGPVWFGDGRFLLFSDIPNNRMLRWSEETGAVSEFRVPSNNSNGNSRDRQGRLITCEHLTRRVTRTEHDGRITVLLDGWDGKPLNAPNDLVAHSDGSIWFTDPGWGIEGNYEGDKRVKELPRDVYRIDAATGQAEIVISGMDRPNGICFSPDETLLYVVDIGEIRVFDVVDGRPANGRVFVATDGWGSDGIRCDADGNVWSAAGNGGRDLDGVHCYAPDGTLLGQILLPETCANLCFGGIKKNRLFMTASRSLYSVYVEALGDQRP</sequence>
<dbReference type="Pfam" id="PF08450">
    <property type="entry name" value="SGL"/>
    <property type="match status" value="1"/>
</dbReference>
<feature type="domain" description="SMP-30/Gluconolactonase/LRE-like region" evidence="3">
    <location>
        <begin position="51"/>
        <end position="300"/>
    </location>
</feature>
<accession>A0ABP7A5Y7</accession>
<evidence type="ECO:0000313" key="5">
    <source>
        <dbReference type="Proteomes" id="UP001501490"/>
    </source>
</evidence>